<comment type="caution">
    <text evidence="2">The sequence shown here is derived from an EMBL/GenBank/DDBJ whole genome shotgun (WGS) entry which is preliminary data.</text>
</comment>
<proteinExistence type="predicted"/>
<dbReference type="EMBL" id="PHWZ01000098">
    <property type="protein sequence ID" value="TEY71221.1"/>
    <property type="molecule type" value="Genomic_DNA"/>
</dbReference>
<name>A0A4Y8D8R5_9HELO</name>
<evidence type="ECO:0000313" key="3">
    <source>
        <dbReference type="Proteomes" id="UP000297299"/>
    </source>
</evidence>
<sequence length="63" mass="7223">MVDLSEAKQGIREYSRSMKYNCDAVVTTVVCRVKKEHEDPSSSSQRSKFESEVDIRLSQRANL</sequence>
<gene>
    <name evidence="2" type="ORF">BOTCAL_0098g00100</name>
</gene>
<protein>
    <submittedName>
        <fullName evidence="2">Uncharacterized protein</fullName>
    </submittedName>
</protein>
<dbReference type="AlphaFoldDB" id="A0A4Y8D8R5"/>
<keyword evidence="3" id="KW-1185">Reference proteome</keyword>
<dbReference type="Proteomes" id="UP000297299">
    <property type="component" value="Unassembled WGS sequence"/>
</dbReference>
<reference evidence="2 3" key="1">
    <citation type="submission" date="2017-11" db="EMBL/GenBank/DDBJ databases">
        <title>Comparative genomics of Botrytis spp.</title>
        <authorList>
            <person name="Valero-Jimenez C.A."/>
            <person name="Tapia P."/>
            <person name="Veloso J."/>
            <person name="Silva-Moreno E."/>
            <person name="Staats M."/>
            <person name="Valdes J.H."/>
            <person name="Van Kan J.A.L."/>
        </authorList>
    </citation>
    <scope>NUCLEOTIDE SEQUENCE [LARGE SCALE GENOMIC DNA]</scope>
    <source>
        <strain evidence="2 3">MUCL2830</strain>
    </source>
</reference>
<organism evidence="2 3">
    <name type="scientific">Botryotinia calthae</name>
    <dbReference type="NCBI Taxonomy" id="38488"/>
    <lineage>
        <taxon>Eukaryota</taxon>
        <taxon>Fungi</taxon>
        <taxon>Dikarya</taxon>
        <taxon>Ascomycota</taxon>
        <taxon>Pezizomycotina</taxon>
        <taxon>Leotiomycetes</taxon>
        <taxon>Helotiales</taxon>
        <taxon>Sclerotiniaceae</taxon>
        <taxon>Botryotinia</taxon>
    </lineage>
</organism>
<feature type="compositionally biased region" description="Basic and acidic residues" evidence="1">
    <location>
        <begin position="47"/>
        <end position="57"/>
    </location>
</feature>
<evidence type="ECO:0000256" key="1">
    <source>
        <dbReference type="SAM" id="MobiDB-lite"/>
    </source>
</evidence>
<accession>A0A4Y8D8R5</accession>
<evidence type="ECO:0000313" key="2">
    <source>
        <dbReference type="EMBL" id="TEY71221.1"/>
    </source>
</evidence>
<feature type="region of interest" description="Disordered" evidence="1">
    <location>
        <begin position="35"/>
        <end position="63"/>
    </location>
</feature>